<dbReference type="Proteomes" id="UP000230423">
    <property type="component" value="Unassembled WGS sequence"/>
</dbReference>
<proteinExistence type="predicted"/>
<feature type="region of interest" description="Disordered" evidence="1">
    <location>
        <begin position="219"/>
        <end position="265"/>
    </location>
</feature>
<protein>
    <recommendedName>
        <fullName evidence="2">REKLES domain-containing protein</fullName>
    </recommendedName>
</protein>
<dbReference type="OrthoDB" id="10044343at2759"/>
<organism evidence="3 4">
    <name type="scientific">Teladorsagia circumcincta</name>
    <name type="common">Brown stomach worm</name>
    <name type="synonym">Ostertagia circumcincta</name>
    <dbReference type="NCBI Taxonomy" id="45464"/>
    <lineage>
        <taxon>Eukaryota</taxon>
        <taxon>Metazoa</taxon>
        <taxon>Ecdysozoa</taxon>
        <taxon>Nematoda</taxon>
        <taxon>Chromadorea</taxon>
        <taxon>Rhabditida</taxon>
        <taxon>Rhabditina</taxon>
        <taxon>Rhabditomorpha</taxon>
        <taxon>Strongyloidea</taxon>
        <taxon>Trichostrongylidae</taxon>
        <taxon>Teladorsagia</taxon>
    </lineage>
</organism>
<feature type="domain" description="REKLES" evidence="2">
    <location>
        <begin position="205"/>
        <end position="293"/>
    </location>
</feature>
<evidence type="ECO:0000313" key="3">
    <source>
        <dbReference type="EMBL" id="PIO65293.1"/>
    </source>
</evidence>
<evidence type="ECO:0000259" key="2">
    <source>
        <dbReference type="PROSITE" id="PS51486"/>
    </source>
</evidence>
<feature type="region of interest" description="Disordered" evidence="1">
    <location>
        <begin position="25"/>
        <end position="44"/>
    </location>
</feature>
<evidence type="ECO:0000256" key="1">
    <source>
        <dbReference type="SAM" id="MobiDB-lite"/>
    </source>
</evidence>
<gene>
    <name evidence="3" type="ORF">TELCIR_13047</name>
</gene>
<evidence type="ECO:0000313" key="4">
    <source>
        <dbReference type="Proteomes" id="UP000230423"/>
    </source>
</evidence>
<dbReference type="AlphaFoldDB" id="A0A2G9U4Y2"/>
<dbReference type="PROSITE" id="PS51486">
    <property type="entry name" value="REKLES"/>
    <property type="match status" value="1"/>
</dbReference>
<accession>A0A2G9U4Y2</accession>
<feature type="non-terminal residue" evidence="3">
    <location>
        <position position="1"/>
    </location>
</feature>
<name>A0A2G9U4Y2_TELCI</name>
<dbReference type="InterPro" id="IPR023334">
    <property type="entry name" value="REKLES_domain"/>
</dbReference>
<reference evidence="3 4" key="1">
    <citation type="submission" date="2015-09" db="EMBL/GenBank/DDBJ databases">
        <title>Draft genome of the parasitic nematode Teladorsagia circumcincta isolate WARC Sus (inbred).</title>
        <authorList>
            <person name="Mitreva M."/>
        </authorList>
    </citation>
    <scope>NUCLEOTIDE SEQUENCE [LARGE SCALE GENOMIC DNA]</scope>
    <source>
        <strain evidence="3 4">S</strain>
    </source>
</reference>
<dbReference type="EMBL" id="KZ349128">
    <property type="protein sequence ID" value="PIO65293.1"/>
    <property type="molecule type" value="Genomic_DNA"/>
</dbReference>
<keyword evidence="4" id="KW-1185">Reference proteome</keyword>
<feature type="compositionally biased region" description="Polar residues" evidence="1">
    <location>
        <begin position="244"/>
        <end position="257"/>
    </location>
</feature>
<sequence>MSLRIDDSSMFTSALQLNCGKAEDGVAEGNGSGEHKFNDGSVMPTNSCPPVYQINNIRDRREMVVDFLTLPTTNGGTPSPETPSNTFDIEAQQKAFQSFRKDAKMEDHHGEGGTSLGGPSWSYEEQFKQNYQIQPHEPNLAKLCIEFAKPEDWFGALCRDLSRDPIALSYWDSCIDSDSLILYELSDDTKRKEWLDDWLSFMHRIAAEAVARHGAMAMAPSGRASPSSVDSEAPAKRARLAEPSTDTPVNTGGQMKITTRKPEGQQADNSMVVSMEINGVTYQGVLFALEEGSKT</sequence>